<dbReference type="InterPro" id="IPR036563">
    <property type="entry name" value="MoaE_sf"/>
</dbReference>
<dbReference type="Gene3D" id="3.90.1170.40">
    <property type="entry name" value="Molybdopterin biosynthesis MoaE subunit"/>
    <property type="match status" value="1"/>
</dbReference>
<dbReference type="PANTHER" id="PTHR23404">
    <property type="entry name" value="MOLYBDOPTERIN SYNTHASE RELATED"/>
    <property type="match status" value="1"/>
</dbReference>
<protein>
    <submittedName>
        <fullName evidence="1">Molybdenum cofactor biosynthesis protein MoaE</fullName>
    </submittedName>
</protein>
<sequence length="142" mass="15084">MSEDPRIRLADLRDAPLSVDEVLAAVSDAKAGGVALFVGRVRDHDHGESVQALDYTAHPTAVDQLRQVAAGVLSEELIAVAAVHRIGHLRVGDIAVVVGVGAAHRGPALAACEKFIDTLKQQVPIWKHQIFADGSDEWVGLT</sequence>
<organism evidence="1 2">
    <name type="scientific">Metallococcus carri</name>
    <dbReference type="NCBI Taxonomy" id="1656884"/>
    <lineage>
        <taxon>Bacteria</taxon>
        <taxon>Bacillati</taxon>
        <taxon>Actinomycetota</taxon>
        <taxon>Actinomycetes</taxon>
        <taxon>Micrococcales</taxon>
        <taxon>Dermacoccaceae</taxon>
        <taxon>Metallococcus</taxon>
    </lineage>
</organism>
<dbReference type="Proteomes" id="UP000744769">
    <property type="component" value="Unassembled WGS sequence"/>
</dbReference>
<dbReference type="RefSeq" id="WP_166197140.1">
    <property type="nucleotide sequence ID" value="NZ_JAAOIV010000008.1"/>
</dbReference>
<dbReference type="Pfam" id="PF02391">
    <property type="entry name" value="MoaE"/>
    <property type="match status" value="1"/>
</dbReference>
<comment type="caution">
    <text evidence="1">The sequence shown here is derived from an EMBL/GenBank/DDBJ whole genome shotgun (WGS) entry which is preliminary data.</text>
</comment>
<proteinExistence type="predicted"/>
<dbReference type="SUPFAM" id="SSF54690">
    <property type="entry name" value="Molybdopterin synthase subunit MoaE"/>
    <property type="match status" value="1"/>
</dbReference>
<dbReference type="GO" id="GO:0006777">
    <property type="term" value="P:Mo-molybdopterin cofactor biosynthetic process"/>
    <property type="evidence" value="ECO:0007669"/>
    <property type="project" value="InterPro"/>
</dbReference>
<reference evidence="1" key="1">
    <citation type="submission" date="2020-03" db="EMBL/GenBank/DDBJ databases">
        <title>Draft sequencing of Calidifontibacter sp. DB0510.</title>
        <authorList>
            <person name="Kim D.-U."/>
        </authorList>
    </citation>
    <scope>NUCLEOTIDE SEQUENCE</scope>
    <source>
        <strain evidence="1">DB0510</strain>
    </source>
</reference>
<accession>A0A967EFB3</accession>
<keyword evidence="2" id="KW-1185">Reference proteome</keyword>
<name>A0A967EFB3_9MICO</name>
<gene>
    <name evidence="1" type="ORF">G9U51_11875</name>
</gene>
<evidence type="ECO:0000313" key="1">
    <source>
        <dbReference type="EMBL" id="NHN56476.1"/>
    </source>
</evidence>
<dbReference type="InterPro" id="IPR003448">
    <property type="entry name" value="Mopterin_biosynth_MoaE"/>
</dbReference>
<dbReference type="AlphaFoldDB" id="A0A967EFB3"/>
<dbReference type="EMBL" id="JAAOIV010000008">
    <property type="protein sequence ID" value="NHN56476.1"/>
    <property type="molecule type" value="Genomic_DNA"/>
</dbReference>
<dbReference type="CDD" id="cd00756">
    <property type="entry name" value="MoaE"/>
    <property type="match status" value="1"/>
</dbReference>
<evidence type="ECO:0000313" key="2">
    <source>
        <dbReference type="Proteomes" id="UP000744769"/>
    </source>
</evidence>